<dbReference type="PANTHER" id="PTHR31937:SF2">
    <property type="entry name" value="TRANSMEMBRANE PROTEIN 163"/>
    <property type="match status" value="1"/>
</dbReference>
<dbReference type="InterPro" id="IPR026765">
    <property type="entry name" value="Tmem163"/>
</dbReference>
<evidence type="ECO:0000256" key="7">
    <source>
        <dbReference type="ARBA" id="ARBA00022989"/>
    </source>
</evidence>
<evidence type="ECO:0000256" key="1">
    <source>
        <dbReference type="ARBA" id="ARBA00004146"/>
    </source>
</evidence>
<evidence type="ECO:0000256" key="6">
    <source>
        <dbReference type="ARBA" id="ARBA00022833"/>
    </source>
</evidence>
<dbReference type="EMBL" id="DS989845">
    <property type="protein sequence ID" value="EDX76806.1"/>
    <property type="molecule type" value="Genomic_DNA"/>
</dbReference>
<sequence>MSQLYKKGLYLEYFTVGYNILEAVVSILLGAINNSIALIGFGLDSIVESLSGCILIWRLSQHQNLTPESEAKIERQATQFVAITFFLMAGYIGFESLRKLINQDVPEPSFMGILLALLSLMIMPLLAWQKNKVGKQLNSKALIADAKETLVCSFLSVALLLGLVGNYWFSFWQADPFAGFIIVFYLIKEGWEVWEEAHESDVD</sequence>
<dbReference type="OrthoDB" id="9806522at2"/>
<evidence type="ECO:0000313" key="13">
    <source>
        <dbReference type="EMBL" id="EDX76806.1"/>
    </source>
</evidence>
<evidence type="ECO:0000313" key="14">
    <source>
        <dbReference type="Proteomes" id="UP000003835"/>
    </source>
</evidence>
<dbReference type="Proteomes" id="UP000003835">
    <property type="component" value="Unassembled WGS sequence"/>
</dbReference>
<feature type="transmembrane region" description="Helical" evidence="11">
    <location>
        <begin position="149"/>
        <end position="169"/>
    </location>
</feature>
<keyword evidence="8" id="KW-0770">Synapse</keyword>
<keyword evidence="4 11" id="KW-0812">Transmembrane</keyword>
<evidence type="ECO:0000256" key="10">
    <source>
        <dbReference type="ARBA" id="ARBA00023329"/>
    </source>
</evidence>
<keyword evidence="7 11" id="KW-1133">Transmembrane helix</keyword>
<evidence type="ECO:0000256" key="8">
    <source>
        <dbReference type="ARBA" id="ARBA00023018"/>
    </source>
</evidence>
<dbReference type="HOGENOM" id="CLU_073293_2_0_3"/>
<evidence type="ECO:0000256" key="11">
    <source>
        <dbReference type="SAM" id="Phobius"/>
    </source>
</evidence>
<gene>
    <name evidence="13" type="ORF">MC7420_1809</name>
</gene>
<comment type="subcellular location">
    <subcellularLocation>
        <location evidence="2">Cytoplasmic vesicle</location>
        <location evidence="2">Secretory vesicle</location>
        <location evidence="2">Synaptic vesicle membrane</location>
        <topology evidence="2">Multi-pass membrane protein</topology>
    </subcellularLocation>
    <subcellularLocation>
        <location evidence="1">Early endosome membrane</location>
    </subcellularLocation>
</comment>
<evidence type="ECO:0000256" key="2">
    <source>
        <dbReference type="ARBA" id="ARBA00004644"/>
    </source>
</evidence>
<dbReference type="eggNOG" id="COG0053">
    <property type="taxonomic scope" value="Bacteria"/>
</dbReference>
<evidence type="ECO:0000259" key="12">
    <source>
        <dbReference type="Pfam" id="PF01545"/>
    </source>
</evidence>
<keyword evidence="9 11" id="KW-0472">Membrane</keyword>
<name>B4VN12_9CYAN</name>
<evidence type="ECO:0000256" key="4">
    <source>
        <dbReference type="ARBA" id="ARBA00022692"/>
    </source>
</evidence>
<dbReference type="RefSeq" id="WP_006099764.1">
    <property type="nucleotide sequence ID" value="NZ_DS989845.1"/>
</dbReference>
<evidence type="ECO:0000256" key="9">
    <source>
        <dbReference type="ARBA" id="ARBA00023136"/>
    </source>
</evidence>
<dbReference type="InterPro" id="IPR027469">
    <property type="entry name" value="Cation_efflux_TMD_sf"/>
</dbReference>
<dbReference type="Pfam" id="PF01545">
    <property type="entry name" value="Cation_efflux"/>
    <property type="match status" value="1"/>
</dbReference>
<evidence type="ECO:0000256" key="5">
    <source>
        <dbReference type="ARBA" id="ARBA00022753"/>
    </source>
</evidence>
<dbReference type="Gene3D" id="1.20.1510.10">
    <property type="entry name" value="Cation efflux protein transmembrane domain"/>
    <property type="match status" value="1"/>
</dbReference>
<dbReference type="AlphaFoldDB" id="B4VN12"/>
<dbReference type="GO" id="GO:0008324">
    <property type="term" value="F:monoatomic cation transmembrane transporter activity"/>
    <property type="evidence" value="ECO:0007669"/>
    <property type="project" value="InterPro"/>
</dbReference>
<keyword evidence="14" id="KW-1185">Reference proteome</keyword>
<comment type="similarity">
    <text evidence="3">Belongs to the TMEM163 family.</text>
</comment>
<evidence type="ECO:0000256" key="3">
    <source>
        <dbReference type="ARBA" id="ARBA00008731"/>
    </source>
</evidence>
<dbReference type="STRING" id="118168.MC7420_1809"/>
<proteinExistence type="inferred from homology"/>
<dbReference type="GO" id="GO:0031410">
    <property type="term" value="C:cytoplasmic vesicle"/>
    <property type="evidence" value="ECO:0007669"/>
    <property type="project" value="UniProtKB-KW"/>
</dbReference>
<organism evidence="13 14">
    <name type="scientific">Coleofasciculus chthonoplastes PCC 7420</name>
    <dbReference type="NCBI Taxonomy" id="118168"/>
    <lineage>
        <taxon>Bacteria</taxon>
        <taxon>Bacillati</taxon>
        <taxon>Cyanobacteriota</taxon>
        <taxon>Cyanophyceae</taxon>
        <taxon>Coleofasciculales</taxon>
        <taxon>Coleofasciculaceae</taxon>
        <taxon>Coleofasciculus</taxon>
    </lineage>
</organism>
<dbReference type="InterPro" id="IPR058533">
    <property type="entry name" value="Cation_efflux_TM"/>
</dbReference>
<dbReference type="SUPFAM" id="SSF161111">
    <property type="entry name" value="Cation efflux protein transmembrane domain-like"/>
    <property type="match status" value="1"/>
</dbReference>
<protein>
    <submittedName>
        <fullName evidence="13">Cation efflux family protein</fullName>
    </submittedName>
</protein>
<dbReference type="GO" id="GO:0016020">
    <property type="term" value="C:membrane"/>
    <property type="evidence" value="ECO:0007669"/>
    <property type="project" value="InterPro"/>
</dbReference>
<keyword evidence="6" id="KW-0862">Zinc</keyword>
<keyword evidence="5" id="KW-0967">Endosome</keyword>
<keyword evidence="10" id="KW-0968">Cytoplasmic vesicle</keyword>
<reference evidence="13 14" key="1">
    <citation type="submission" date="2008-07" db="EMBL/GenBank/DDBJ databases">
        <authorList>
            <person name="Tandeau de Marsac N."/>
            <person name="Ferriera S."/>
            <person name="Johnson J."/>
            <person name="Kravitz S."/>
            <person name="Beeson K."/>
            <person name="Sutton G."/>
            <person name="Rogers Y.-H."/>
            <person name="Friedman R."/>
            <person name="Frazier M."/>
            <person name="Venter J.C."/>
        </authorList>
    </citation>
    <scope>NUCLEOTIDE SEQUENCE [LARGE SCALE GENOMIC DNA]</scope>
    <source>
        <strain evidence="13 14">PCC 7420</strain>
    </source>
</reference>
<feature type="transmembrane region" description="Helical" evidence="11">
    <location>
        <begin position="12"/>
        <end position="32"/>
    </location>
</feature>
<accession>B4VN12</accession>
<feature type="transmembrane region" description="Helical" evidence="11">
    <location>
        <begin position="38"/>
        <end position="57"/>
    </location>
</feature>
<dbReference type="PANTHER" id="PTHR31937">
    <property type="entry name" value="TRANSMEMBRANE PROTEIN 163"/>
    <property type="match status" value="1"/>
</dbReference>
<feature type="domain" description="Cation efflux protein transmembrane" evidence="12">
    <location>
        <begin position="19"/>
        <end position="196"/>
    </location>
</feature>
<feature type="transmembrane region" description="Helical" evidence="11">
    <location>
        <begin position="77"/>
        <end position="94"/>
    </location>
</feature>
<feature type="transmembrane region" description="Helical" evidence="11">
    <location>
        <begin position="109"/>
        <end position="128"/>
    </location>
</feature>